<dbReference type="GO" id="GO:0015297">
    <property type="term" value="F:antiporter activity"/>
    <property type="evidence" value="ECO:0007669"/>
    <property type="project" value="InterPro"/>
</dbReference>
<feature type="transmembrane region" description="Helical" evidence="6">
    <location>
        <begin position="135"/>
        <end position="157"/>
    </location>
</feature>
<evidence type="ECO:0000256" key="1">
    <source>
        <dbReference type="ARBA" id="ARBA00004141"/>
    </source>
</evidence>
<organism evidence="7 8">
    <name type="scientific">Waterburya agarophytonicola KI4</name>
    <dbReference type="NCBI Taxonomy" id="2874699"/>
    <lineage>
        <taxon>Bacteria</taxon>
        <taxon>Bacillati</taxon>
        <taxon>Cyanobacteriota</taxon>
        <taxon>Cyanophyceae</taxon>
        <taxon>Pleurocapsales</taxon>
        <taxon>Hyellaceae</taxon>
        <taxon>Waterburya</taxon>
        <taxon>Waterburya agarophytonicola</taxon>
    </lineage>
</organism>
<comment type="similarity">
    <text evidence="2">Belongs to the multi antimicrobial extrusion (MATE) (TC 2.A.66.1) family.</text>
</comment>
<proteinExistence type="inferred from homology"/>
<dbReference type="PANTHER" id="PTHR42893:SF46">
    <property type="entry name" value="PROTEIN DETOXIFICATION 44, CHLOROPLASTIC"/>
    <property type="match status" value="1"/>
</dbReference>
<evidence type="ECO:0000313" key="7">
    <source>
        <dbReference type="EMBL" id="MCC0179476.1"/>
    </source>
</evidence>
<feature type="transmembrane region" description="Helical" evidence="6">
    <location>
        <begin position="314"/>
        <end position="337"/>
    </location>
</feature>
<reference evidence="7" key="1">
    <citation type="journal article" date="2021" name="Antonie Van Leeuwenhoek">
        <title>Draft genome and description of Waterburya agarophytonicola gen. nov. sp. nov. (Pleurocapsales, Cyanobacteria): a seaweed symbiont.</title>
        <authorList>
            <person name="Bonthond G."/>
            <person name="Shalygin S."/>
            <person name="Bayer T."/>
            <person name="Weinberger F."/>
        </authorList>
    </citation>
    <scope>NUCLEOTIDE SEQUENCE</scope>
    <source>
        <strain evidence="7">KI4</strain>
    </source>
</reference>
<dbReference type="InterPro" id="IPR044644">
    <property type="entry name" value="DinF-like"/>
</dbReference>
<keyword evidence="8" id="KW-1185">Reference proteome</keyword>
<keyword evidence="3 6" id="KW-0812">Transmembrane</keyword>
<evidence type="ECO:0000256" key="3">
    <source>
        <dbReference type="ARBA" id="ARBA00022692"/>
    </source>
</evidence>
<comment type="caution">
    <text evidence="7">The sequence shown here is derived from an EMBL/GenBank/DDBJ whole genome shotgun (WGS) entry which is preliminary data.</text>
</comment>
<accession>A0A964BZC5</accession>
<feature type="transmembrane region" description="Helical" evidence="6">
    <location>
        <begin position="415"/>
        <end position="432"/>
    </location>
</feature>
<keyword evidence="4 6" id="KW-1133">Transmembrane helix</keyword>
<feature type="transmembrane region" description="Helical" evidence="6">
    <location>
        <begin position="391"/>
        <end position="409"/>
    </location>
</feature>
<dbReference type="NCBIfam" id="NF041358">
    <property type="entry name" value="GntT_guanitoxin"/>
    <property type="match status" value="1"/>
</dbReference>
<feature type="transmembrane region" description="Helical" evidence="6">
    <location>
        <begin position="196"/>
        <end position="214"/>
    </location>
</feature>
<keyword evidence="5 6" id="KW-0472">Membrane</keyword>
<evidence type="ECO:0000256" key="5">
    <source>
        <dbReference type="ARBA" id="ARBA00023136"/>
    </source>
</evidence>
<dbReference type="EMBL" id="JADWDC010000086">
    <property type="protein sequence ID" value="MCC0179476.1"/>
    <property type="molecule type" value="Genomic_DNA"/>
</dbReference>
<dbReference type="CDD" id="cd13136">
    <property type="entry name" value="MATE_DinF_like"/>
    <property type="match status" value="1"/>
</dbReference>
<evidence type="ECO:0000256" key="4">
    <source>
        <dbReference type="ARBA" id="ARBA00022989"/>
    </source>
</evidence>
<evidence type="ECO:0000313" key="8">
    <source>
        <dbReference type="Proteomes" id="UP000729733"/>
    </source>
</evidence>
<feature type="transmembrane region" description="Helical" evidence="6">
    <location>
        <begin position="245"/>
        <end position="264"/>
    </location>
</feature>
<feature type="transmembrane region" description="Helical" evidence="6">
    <location>
        <begin position="46"/>
        <end position="69"/>
    </location>
</feature>
<dbReference type="Proteomes" id="UP000729733">
    <property type="component" value="Unassembled WGS sequence"/>
</dbReference>
<feature type="transmembrane region" description="Helical" evidence="6">
    <location>
        <begin position="164"/>
        <end position="184"/>
    </location>
</feature>
<dbReference type="NCBIfam" id="TIGR00797">
    <property type="entry name" value="matE"/>
    <property type="match status" value="1"/>
</dbReference>
<feature type="transmembrane region" description="Helical" evidence="6">
    <location>
        <begin position="276"/>
        <end position="294"/>
    </location>
</feature>
<dbReference type="RefSeq" id="WP_229642577.1">
    <property type="nucleotide sequence ID" value="NZ_JADWDC010000086.1"/>
</dbReference>
<dbReference type="Pfam" id="PF01554">
    <property type="entry name" value="MatE"/>
    <property type="match status" value="2"/>
</dbReference>
<feature type="transmembrane region" description="Helical" evidence="6">
    <location>
        <begin position="89"/>
        <end position="109"/>
    </location>
</feature>
<dbReference type="GO" id="GO:0042910">
    <property type="term" value="F:xenobiotic transmembrane transporter activity"/>
    <property type="evidence" value="ECO:0007669"/>
    <property type="project" value="InterPro"/>
</dbReference>
<dbReference type="InterPro" id="IPR002528">
    <property type="entry name" value="MATE_fam"/>
</dbReference>
<sequence>MPNNHSQQKDLQTRFWRLAAINILSNLTIPLASLVDTAFLGHLADISYLAGVAIATVLFNYIYWTFGFLRMGTTGLTAQARGRESAKDVILILLRNSAIALTIGLVILICQQPIREMGFALLQADPQVIQAGRDYYNALILGAPATLINFVLLGWFLGQEKAGVILLLSTINKGANIVLDYLFIVRWGQSSHGAGAATAISQYITLLLGLVWVLRQIPMSQLGLYWGEFLDFAALKATFTLNQDILIRTLALVSTFALFTNLSAVMGTDVLASNTLILQVVTLAAYFIDGIAFATESIAGNLQGQGKREGLIPLLKLAGSTSLIAGLGFATIFYLFPQQLFGLLTNHSAVIQGVNDYVWWLFPILGFGAIAYMLDGYFLGLTAGKILRQSTLLAAIIGFTPMAITAWYWQTNNLLWLALALFMATRSAGLIFKINHPS</sequence>
<dbReference type="AlphaFoldDB" id="A0A964BZC5"/>
<evidence type="ECO:0000256" key="2">
    <source>
        <dbReference type="ARBA" id="ARBA00010199"/>
    </source>
</evidence>
<evidence type="ECO:0000256" key="6">
    <source>
        <dbReference type="SAM" id="Phobius"/>
    </source>
</evidence>
<gene>
    <name evidence="7" type="ORF">I4641_21175</name>
</gene>
<feature type="transmembrane region" description="Helical" evidence="6">
    <location>
        <begin position="15"/>
        <end position="34"/>
    </location>
</feature>
<feature type="transmembrane region" description="Helical" evidence="6">
    <location>
        <begin position="357"/>
        <end position="379"/>
    </location>
</feature>
<comment type="subcellular location">
    <subcellularLocation>
        <location evidence="1">Membrane</location>
        <topology evidence="1">Multi-pass membrane protein</topology>
    </subcellularLocation>
</comment>
<protein>
    <submittedName>
        <fullName evidence="7">MATE family efflux transporter</fullName>
    </submittedName>
</protein>
<dbReference type="PANTHER" id="PTHR42893">
    <property type="entry name" value="PROTEIN DETOXIFICATION 44, CHLOROPLASTIC-RELATED"/>
    <property type="match status" value="1"/>
</dbReference>
<dbReference type="GO" id="GO:0005886">
    <property type="term" value="C:plasma membrane"/>
    <property type="evidence" value="ECO:0007669"/>
    <property type="project" value="TreeGrafter"/>
</dbReference>
<name>A0A964BZC5_9CYAN</name>